<dbReference type="Pfam" id="PF10671">
    <property type="entry name" value="TcpQ"/>
    <property type="match status" value="1"/>
</dbReference>
<dbReference type="InterPro" id="IPR018927">
    <property type="entry name" value="Pilus_synth_Q_C"/>
</dbReference>
<proteinExistence type="predicted"/>
<keyword evidence="4" id="KW-1185">Reference proteome</keyword>
<evidence type="ECO:0000256" key="1">
    <source>
        <dbReference type="SAM" id="SignalP"/>
    </source>
</evidence>
<name>A0A370QRL1_9GAMM</name>
<evidence type="ECO:0000259" key="2">
    <source>
        <dbReference type="Pfam" id="PF10671"/>
    </source>
</evidence>
<organism evidence="3 4">
    <name type="scientific">Enterobacillus tribolii</name>
    <dbReference type="NCBI Taxonomy" id="1487935"/>
    <lineage>
        <taxon>Bacteria</taxon>
        <taxon>Pseudomonadati</taxon>
        <taxon>Pseudomonadota</taxon>
        <taxon>Gammaproteobacteria</taxon>
        <taxon>Enterobacterales</taxon>
        <taxon>Hafniaceae</taxon>
        <taxon>Enterobacillus</taxon>
    </lineage>
</organism>
<sequence length="148" mass="16635">MESIGVKNKFIRVVIALCMIAPFAASANKNANVRDLAPKARSPFSVDNPSAVKTDVISPGSAMVKSEKHLYLREDMLLSQGLKSWASENGYKLLWNSRKDYIIYNNLVFSGKDDDELLSELGKLFFSENYGLVVKRYIKNNVIVIDEQ</sequence>
<dbReference type="RefSeq" id="WP_230472995.1">
    <property type="nucleotide sequence ID" value="NZ_QRAP01000004.1"/>
</dbReference>
<comment type="caution">
    <text evidence="3">The sequence shown here is derived from an EMBL/GenBank/DDBJ whole genome shotgun (WGS) entry which is preliminary data.</text>
</comment>
<accession>A0A370QRL1</accession>
<gene>
    <name evidence="3" type="ORF">C8D90_10434</name>
</gene>
<dbReference type="EMBL" id="QRAP01000004">
    <property type="protein sequence ID" value="RDK91890.1"/>
    <property type="molecule type" value="Genomic_DNA"/>
</dbReference>
<keyword evidence="1" id="KW-0732">Signal</keyword>
<evidence type="ECO:0000313" key="3">
    <source>
        <dbReference type="EMBL" id="RDK91890.1"/>
    </source>
</evidence>
<reference evidence="3 4" key="1">
    <citation type="submission" date="2018-07" db="EMBL/GenBank/DDBJ databases">
        <title>Genomic Encyclopedia of Type Strains, Phase IV (KMG-IV): sequencing the most valuable type-strain genomes for metagenomic binning, comparative biology and taxonomic classification.</title>
        <authorList>
            <person name="Goeker M."/>
        </authorList>
    </citation>
    <scope>NUCLEOTIDE SEQUENCE [LARGE SCALE GENOMIC DNA]</scope>
    <source>
        <strain evidence="3 4">DSM 103736</strain>
    </source>
</reference>
<feature type="chain" id="PRO_5016901272" evidence="1">
    <location>
        <begin position="28"/>
        <end position="148"/>
    </location>
</feature>
<protein>
    <submittedName>
        <fullName evidence="3">Toxin co-regulated pilus biosynthesis protein Q</fullName>
    </submittedName>
</protein>
<evidence type="ECO:0000313" key="4">
    <source>
        <dbReference type="Proteomes" id="UP000254848"/>
    </source>
</evidence>
<dbReference type="AlphaFoldDB" id="A0A370QRL1"/>
<feature type="signal peptide" evidence="1">
    <location>
        <begin position="1"/>
        <end position="27"/>
    </location>
</feature>
<dbReference type="Proteomes" id="UP000254848">
    <property type="component" value="Unassembled WGS sequence"/>
</dbReference>
<feature type="domain" description="Toxin co-regulated pilus biosynthesis protein Q C-terminal" evidence="2">
    <location>
        <begin position="73"/>
        <end position="147"/>
    </location>
</feature>